<evidence type="ECO:0000313" key="4">
    <source>
        <dbReference type="Proteomes" id="UP000735302"/>
    </source>
</evidence>
<proteinExistence type="predicted"/>
<sequence length="230" mass="24605">MKLKPQVTWYSEECLSREKHLQKVKKMKSLVFVPILMSVASANMLNSYLLNVLTQGMDPLTRSFMKSTIGTELLDMDSGSSGSGNSNSMGGMDSMLGGMSNWIRPSLFGLPPFGSPYGGGGYSPIQPSFTSSNIITPSARNPAKGYNPYNPAPFSSTSSSSSSSSSSSLSSPAATVPSTSVSSPTNVAPTLTSFSTGNAGGSPYLAMMSRRNNFFQRFMMFSLLDMMEFF</sequence>
<dbReference type="Proteomes" id="UP000735302">
    <property type="component" value="Unassembled WGS sequence"/>
</dbReference>
<evidence type="ECO:0000313" key="3">
    <source>
        <dbReference type="EMBL" id="GFO37861.1"/>
    </source>
</evidence>
<keyword evidence="2" id="KW-0812">Transmembrane</keyword>
<accession>A0AAV4D1K3</accession>
<feature type="compositionally biased region" description="Low complexity" evidence="1">
    <location>
        <begin position="152"/>
        <end position="187"/>
    </location>
</feature>
<organism evidence="3 4">
    <name type="scientific">Plakobranchus ocellatus</name>
    <dbReference type="NCBI Taxonomy" id="259542"/>
    <lineage>
        <taxon>Eukaryota</taxon>
        <taxon>Metazoa</taxon>
        <taxon>Spiralia</taxon>
        <taxon>Lophotrochozoa</taxon>
        <taxon>Mollusca</taxon>
        <taxon>Gastropoda</taxon>
        <taxon>Heterobranchia</taxon>
        <taxon>Euthyneura</taxon>
        <taxon>Panpulmonata</taxon>
        <taxon>Sacoglossa</taxon>
        <taxon>Placobranchoidea</taxon>
        <taxon>Plakobranchidae</taxon>
        <taxon>Plakobranchus</taxon>
    </lineage>
</organism>
<keyword evidence="2" id="KW-0472">Membrane</keyword>
<dbReference type="AlphaFoldDB" id="A0AAV4D1K3"/>
<comment type="caution">
    <text evidence="3">The sequence shown here is derived from an EMBL/GenBank/DDBJ whole genome shotgun (WGS) entry which is preliminary data.</text>
</comment>
<keyword evidence="2" id="KW-1133">Transmembrane helix</keyword>
<keyword evidence="4" id="KW-1185">Reference proteome</keyword>
<dbReference type="EMBL" id="BLXT01007308">
    <property type="protein sequence ID" value="GFO37861.1"/>
    <property type="molecule type" value="Genomic_DNA"/>
</dbReference>
<evidence type="ECO:0000256" key="1">
    <source>
        <dbReference type="SAM" id="MobiDB-lite"/>
    </source>
</evidence>
<feature type="transmembrane region" description="Helical" evidence="2">
    <location>
        <begin position="29"/>
        <end position="50"/>
    </location>
</feature>
<feature type="region of interest" description="Disordered" evidence="1">
    <location>
        <begin position="133"/>
        <end position="187"/>
    </location>
</feature>
<name>A0AAV4D1K3_9GAST</name>
<reference evidence="3 4" key="1">
    <citation type="journal article" date="2021" name="Elife">
        <title>Chloroplast acquisition without the gene transfer in kleptoplastic sea slugs, Plakobranchus ocellatus.</title>
        <authorList>
            <person name="Maeda T."/>
            <person name="Takahashi S."/>
            <person name="Yoshida T."/>
            <person name="Shimamura S."/>
            <person name="Takaki Y."/>
            <person name="Nagai Y."/>
            <person name="Toyoda A."/>
            <person name="Suzuki Y."/>
            <person name="Arimoto A."/>
            <person name="Ishii H."/>
            <person name="Satoh N."/>
            <person name="Nishiyama T."/>
            <person name="Hasebe M."/>
            <person name="Maruyama T."/>
            <person name="Minagawa J."/>
            <person name="Obokata J."/>
            <person name="Shigenobu S."/>
        </authorList>
    </citation>
    <scope>NUCLEOTIDE SEQUENCE [LARGE SCALE GENOMIC DNA]</scope>
</reference>
<gene>
    <name evidence="3" type="ORF">PoB_006436600</name>
</gene>
<evidence type="ECO:0000256" key="2">
    <source>
        <dbReference type="SAM" id="Phobius"/>
    </source>
</evidence>
<protein>
    <submittedName>
        <fullName evidence="3">Uncharacterized protein</fullName>
    </submittedName>
</protein>